<dbReference type="GO" id="GO:0005886">
    <property type="term" value="C:plasma membrane"/>
    <property type="evidence" value="ECO:0007669"/>
    <property type="project" value="TreeGrafter"/>
</dbReference>
<dbReference type="eggNOG" id="ENOG502RYZC">
    <property type="taxonomic scope" value="Eukaryota"/>
</dbReference>
<dbReference type="GO" id="GO:0004930">
    <property type="term" value="F:G protein-coupled receptor activity"/>
    <property type="evidence" value="ECO:0007669"/>
    <property type="project" value="TreeGrafter"/>
</dbReference>
<dbReference type="InParanoid" id="A8N6D8"/>
<dbReference type="GeneID" id="6006849"/>
<dbReference type="OMA" id="YWCWISD"/>
<evidence type="ECO:0000256" key="4">
    <source>
        <dbReference type="ARBA" id="ARBA00023136"/>
    </source>
</evidence>
<accession>A8N6D8</accession>
<feature type="transmembrane region" description="Helical" evidence="6">
    <location>
        <begin position="73"/>
        <end position="96"/>
    </location>
</feature>
<organism evidence="7 8">
    <name type="scientific">Coprinopsis cinerea (strain Okayama-7 / 130 / ATCC MYA-4618 / FGSC 9003)</name>
    <name type="common">Inky cap fungus</name>
    <name type="synonym">Hormographiella aspergillata</name>
    <dbReference type="NCBI Taxonomy" id="240176"/>
    <lineage>
        <taxon>Eukaryota</taxon>
        <taxon>Fungi</taxon>
        <taxon>Dikarya</taxon>
        <taxon>Basidiomycota</taxon>
        <taxon>Agaricomycotina</taxon>
        <taxon>Agaricomycetes</taxon>
        <taxon>Agaricomycetidae</taxon>
        <taxon>Agaricales</taxon>
        <taxon>Agaricineae</taxon>
        <taxon>Psathyrellaceae</taxon>
        <taxon>Coprinopsis</taxon>
    </lineage>
</organism>
<keyword evidence="4 6" id="KW-0472">Membrane</keyword>
<evidence type="ECO:0008006" key="9">
    <source>
        <dbReference type="Google" id="ProtNLM"/>
    </source>
</evidence>
<comment type="caution">
    <text evidence="7">The sequence shown here is derived from an EMBL/GenBank/DDBJ whole genome shotgun (WGS) entry which is preliminary data.</text>
</comment>
<name>A8N6D8_COPC7</name>
<evidence type="ECO:0000313" key="8">
    <source>
        <dbReference type="Proteomes" id="UP000001861"/>
    </source>
</evidence>
<evidence type="ECO:0000313" key="7">
    <source>
        <dbReference type="EMBL" id="EAU91554.2"/>
    </source>
</evidence>
<dbReference type="GO" id="GO:0007189">
    <property type="term" value="P:adenylate cyclase-activating G protein-coupled receptor signaling pathway"/>
    <property type="evidence" value="ECO:0007669"/>
    <property type="project" value="TreeGrafter"/>
</dbReference>
<feature type="transmembrane region" description="Helical" evidence="6">
    <location>
        <begin position="145"/>
        <end position="169"/>
    </location>
</feature>
<gene>
    <name evidence="7" type="ORF">CC1G_02043</name>
</gene>
<keyword evidence="8" id="KW-1185">Reference proteome</keyword>
<evidence type="ECO:0000256" key="3">
    <source>
        <dbReference type="ARBA" id="ARBA00022989"/>
    </source>
</evidence>
<feature type="transmembrane region" description="Helical" evidence="6">
    <location>
        <begin position="289"/>
        <end position="311"/>
    </location>
</feature>
<keyword evidence="3 6" id="KW-1133">Transmembrane helix</keyword>
<dbReference type="OrthoDB" id="100006at2759"/>
<evidence type="ECO:0000256" key="5">
    <source>
        <dbReference type="SAM" id="MobiDB-lite"/>
    </source>
</evidence>
<feature type="transmembrane region" description="Helical" evidence="6">
    <location>
        <begin position="116"/>
        <end position="138"/>
    </location>
</feature>
<feature type="region of interest" description="Disordered" evidence="5">
    <location>
        <begin position="366"/>
        <end position="386"/>
    </location>
</feature>
<dbReference type="Gene3D" id="1.20.1070.10">
    <property type="entry name" value="Rhodopsin 7-helix transmembrane proteins"/>
    <property type="match status" value="1"/>
</dbReference>
<evidence type="ECO:0000256" key="6">
    <source>
        <dbReference type="SAM" id="Phobius"/>
    </source>
</evidence>
<feature type="transmembrane region" description="Helical" evidence="6">
    <location>
        <begin position="29"/>
        <end position="52"/>
    </location>
</feature>
<comment type="subcellular location">
    <subcellularLocation>
        <location evidence="1">Membrane</location>
        <topology evidence="1">Multi-pass membrane protein</topology>
    </subcellularLocation>
</comment>
<dbReference type="PANTHER" id="PTHR23112:SF37">
    <property type="entry name" value="G PROTEIN-COUPLED RECEPTOR GPR1"/>
    <property type="match status" value="1"/>
</dbReference>
<dbReference type="KEGG" id="cci:CC1G_02043"/>
<reference evidence="7 8" key="1">
    <citation type="journal article" date="2010" name="Proc. Natl. Acad. Sci. U.S.A.">
        <title>Insights into evolution of multicellular fungi from the assembled chromosomes of the mushroom Coprinopsis cinerea (Coprinus cinereus).</title>
        <authorList>
            <person name="Stajich J.E."/>
            <person name="Wilke S.K."/>
            <person name="Ahren D."/>
            <person name="Au C.H."/>
            <person name="Birren B.W."/>
            <person name="Borodovsky M."/>
            <person name="Burns C."/>
            <person name="Canback B."/>
            <person name="Casselton L.A."/>
            <person name="Cheng C.K."/>
            <person name="Deng J."/>
            <person name="Dietrich F.S."/>
            <person name="Fargo D.C."/>
            <person name="Farman M.L."/>
            <person name="Gathman A.C."/>
            <person name="Goldberg J."/>
            <person name="Guigo R."/>
            <person name="Hoegger P.J."/>
            <person name="Hooker J.B."/>
            <person name="Huggins A."/>
            <person name="James T.Y."/>
            <person name="Kamada T."/>
            <person name="Kilaru S."/>
            <person name="Kodira C."/>
            <person name="Kues U."/>
            <person name="Kupfer D."/>
            <person name="Kwan H.S."/>
            <person name="Lomsadze A."/>
            <person name="Li W."/>
            <person name="Lilly W.W."/>
            <person name="Ma L.J."/>
            <person name="Mackey A.J."/>
            <person name="Manning G."/>
            <person name="Martin F."/>
            <person name="Muraguchi H."/>
            <person name="Natvig D.O."/>
            <person name="Palmerini H."/>
            <person name="Ramesh M.A."/>
            <person name="Rehmeyer C.J."/>
            <person name="Roe B.A."/>
            <person name="Shenoy N."/>
            <person name="Stanke M."/>
            <person name="Ter-Hovhannisyan V."/>
            <person name="Tunlid A."/>
            <person name="Velagapudi R."/>
            <person name="Vision T.J."/>
            <person name="Zeng Q."/>
            <person name="Zolan M.E."/>
            <person name="Pukkila P.J."/>
        </authorList>
    </citation>
    <scope>NUCLEOTIDE SEQUENCE [LARGE SCALE GENOMIC DNA]</scope>
    <source>
        <strain evidence="8">Okayama-7 / 130 / ATCC MYA-4618 / FGSC 9003</strain>
    </source>
</reference>
<feature type="transmembrane region" description="Helical" evidence="6">
    <location>
        <begin position="197"/>
        <end position="219"/>
    </location>
</feature>
<dbReference type="EMBL" id="AACS02000003">
    <property type="protein sequence ID" value="EAU91554.2"/>
    <property type="molecule type" value="Genomic_DNA"/>
</dbReference>
<keyword evidence="2 6" id="KW-0812">Transmembrane</keyword>
<dbReference type="STRING" id="240176.A8N6D8"/>
<dbReference type="HOGENOM" id="CLU_027149_4_0_1"/>
<dbReference type="VEuPathDB" id="FungiDB:CC1G_02043"/>
<evidence type="ECO:0000256" key="2">
    <source>
        <dbReference type="ARBA" id="ARBA00022692"/>
    </source>
</evidence>
<sequence length="436" mass="48137">MSSPSISEIQQLRSPLAVVYASAMESTGVSILVAVSFLSLLAVFGLLVAIGVSAVNSRKVEGQALFIHSHVSAYFICLLICWILQCLGTALSIQWLQDRMIVIGQFCTAQAALKHIADVGIAVWTLVIAGHTFCVLFLELRIANYVLWLALGLGWTVIFFLVGSGPLFIARKEIIPFYGIDGRWCWISPVYTFSQVFLAWVPILLAVALSMVLYTLTFFRLRGNIVRNGWKLAFRRMDGDESGKYFDNDQTMVAAKQMLLYPVTYAILATPIVIVQFVSWSGIKVSFEWVVFSGSVYLLSGLLNAIVFTTTRRILPASSLRLGNWYFIPRSRENSTTYGAYSADRAEKGISKTVKFAAEPTILCTPPGRRESGKRPPALSLSPGHRDSMASMYSAREGVYMGAPLSSHWSPDTPPLNKASRLSVYLENVSAIAQKI</sequence>
<protein>
    <recommendedName>
        <fullName evidence="9">Glucose receptor Git3 N-terminal domain-containing protein</fullName>
    </recommendedName>
</protein>
<feature type="transmembrane region" description="Helical" evidence="6">
    <location>
        <begin position="259"/>
        <end position="283"/>
    </location>
</feature>
<dbReference type="AlphaFoldDB" id="A8N6D8"/>
<dbReference type="Proteomes" id="UP000001861">
    <property type="component" value="Unassembled WGS sequence"/>
</dbReference>
<dbReference type="PANTHER" id="PTHR23112">
    <property type="entry name" value="G PROTEIN-COUPLED RECEPTOR 157-RELATED"/>
    <property type="match status" value="1"/>
</dbReference>
<evidence type="ECO:0000256" key="1">
    <source>
        <dbReference type="ARBA" id="ARBA00004141"/>
    </source>
</evidence>
<proteinExistence type="predicted"/>
<dbReference type="RefSeq" id="XP_001830407.2">
    <property type="nucleotide sequence ID" value="XM_001830355.2"/>
</dbReference>